<comment type="caution">
    <text evidence="1">The sequence shown here is derived from an EMBL/GenBank/DDBJ whole genome shotgun (WGS) entry which is preliminary data.</text>
</comment>
<dbReference type="EMBL" id="PZQS01000003">
    <property type="protein sequence ID" value="PVD35271.1"/>
    <property type="molecule type" value="Genomic_DNA"/>
</dbReference>
<reference evidence="1 2" key="1">
    <citation type="submission" date="2018-04" db="EMBL/GenBank/DDBJ databases">
        <title>The genome of golden apple snail Pomacea canaliculata provides insight into stress tolerance and invasive adaptation.</title>
        <authorList>
            <person name="Liu C."/>
            <person name="Liu B."/>
            <person name="Ren Y."/>
            <person name="Zhang Y."/>
            <person name="Wang H."/>
            <person name="Li S."/>
            <person name="Jiang F."/>
            <person name="Yin L."/>
            <person name="Zhang G."/>
            <person name="Qian W."/>
            <person name="Fan W."/>
        </authorList>
    </citation>
    <scope>NUCLEOTIDE SEQUENCE [LARGE SCALE GENOMIC DNA]</scope>
    <source>
        <strain evidence="1">SZHN2017</strain>
        <tissue evidence="1">Muscle</tissue>
    </source>
</reference>
<sequence length="312" mass="35693">MATGHILPGYGDPVSKLRRVRSAGYPLDRKTLVGIQQSTKVPPEELESIRNNARRLWCYPQLQETSYGQHFAERPADEMMQLRPTSSTRRNKPHPSLVFLTTRLHYIQGYHNPDTTVGKELYQVDASVPAEQQVQRQAARRKYTSCPNNASLNQYSYKDPHGLKQLLDGRAAQAAEAWQKLADDADQENVLQFLQREREKESFGQQSLEQLQDFHPRPKTAYPSTQRWMQYAGAQEADVIACIMHKLASDPDKQGGFRKQSHSVPVQTLISMRRNDILSASKIHHQSKPSRGDFLIHPDWPSTLPHHKVTLR</sequence>
<name>A0A2T7PPC6_POMCA</name>
<dbReference type="OrthoDB" id="9972253at2759"/>
<proteinExistence type="predicted"/>
<dbReference type="OMA" id="NRLHYIE"/>
<keyword evidence="2" id="KW-1185">Reference proteome</keyword>
<evidence type="ECO:0000313" key="1">
    <source>
        <dbReference type="EMBL" id="PVD35271.1"/>
    </source>
</evidence>
<protein>
    <submittedName>
        <fullName evidence="1">Uncharacterized protein</fullName>
    </submittedName>
</protein>
<gene>
    <name evidence="1" type="ORF">C0Q70_06553</name>
</gene>
<accession>A0A2T7PPC6</accession>
<organism evidence="1 2">
    <name type="scientific">Pomacea canaliculata</name>
    <name type="common">Golden apple snail</name>
    <dbReference type="NCBI Taxonomy" id="400727"/>
    <lineage>
        <taxon>Eukaryota</taxon>
        <taxon>Metazoa</taxon>
        <taxon>Spiralia</taxon>
        <taxon>Lophotrochozoa</taxon>
        <taxon>Mollusca</taxon>
        <taxon>Gastropoda</taxon>
        <taxon>Caenogastropoda</taxon>
        <taxon>Architaenioglossa</taxon>
        <taxon>Ampullarioidea</taxon>
        <taxon>Ampullariidae</taxon>
        <taxon>Pomacea</taxon>
    </lineage>
</organism>
<evidence type="ECO:0000313" key="2">
    <source>
        <dbReference type="Proteomes" id="UP000245119"/>
    </source>
</evidence>
<dbReference type="AlphaFoldDB" id="A0A2T7PPC6"/>
<dbReference type="Proteomes" id="UP000245119">
    <property type="component" value="Linkage Group LG3"/>
</dbReference>